<proteinExistence type="inferred from homology"/>
<evidence type="ECO:0000256" key="1">
    <source>
        <dbReference type="ARBA" id="ARBA00001946"/>
    </source>
</evidence>
<keyword evidence="5" id="KW-0119">Carbohydrate metabolism</keyword>
<comment type="similarity">
    <text evidence="2">Belongs to the HAD-like hydrolase superfamily. CbbY/CbbZ/Gph/YieH family.</text>
</comment>
<dbReference type="InterPro" id="IPR023214">
    <property type="entry name" value="HAD_sf"/>
</dbReference>
<dbReference type="InterPro" id="IPR051600">
    <property type="entry name" value="Beta-PGM-like"/>
</dbReference>
<dbReference type="InterPro" id="IPR023198">
    <property type="entry name" value="PGP-like_dom2"/>
</dbReference>
<dbReference type="NCBIfam" id="TIGR01509">
    <property type="entry name" value="HAD-SF-IA-v3"/>
    <property type="match status" value="1"/>
</dbReference>
<keyword evidence="7" id="KW-1185">Reference proteome</keyword>
<evidence type="ECO:0000256" key="5">
    <source>
        <dbReference type="ARBA" id="ARBA00023277"/>
    </source>
</evidence>
<dbReference type="Pfam" id="PF00702">
    <property type="entry name" value="Hydrolase"/>
    <property type="match status" value="1"/>
</dbReference>
<dbReference type="SUPFAM" id="SSF56784">
    <property type="entry name" value="HAD-like"/>
    <property type="match status" value="1"/>
</dbReference>
<protein>
    <submittedName>
        <fullName evidence="6">HAD family phosphatase</fullName>
    </submittedName>
</protein>
<dbReference type="SFLD" id="SFLDG01129">
    <property type="entry name" value="C1.5:_HAD__Beta-PGM__Phosphata"/>
    <property type="match status" value="1"/>
</dbReference>
<dbReference type="EMBL" id="JASCXX010000031">
    <property type="protein sequence ID" value="MDI6451246.1"/>
    <property type="molecule type" value="Genomic_DNA"/>
</dbReference>
<dbReference type="PANTHER" id="PTHR46193">
    <property type="entry name" value="6-PHOSPHOGLUCONATE PHOSPHATASE"/>
    <property type="match status" value="1"/>
</dbReference>
<gene>
    <name evidence="6" type="ORF">QJ522_19445</name>
</gene>
<accession>A0AAW6U6S1</accession>
<sequence length="226" mass="24352">MAASDGQRGVIFDMDGVLVDSGWAHRQAWFDLAAAEGLEMSDAFFSHTFGMQNDTILPMLRPDISAGELERLSDWKERRYRELVHSRPKAAEGVLALLSDLKAKGFRLAIGSSAPRANLDVFWGPLGLGDYFEATVTKEQVVEGKPAPETFLKAAAALSLAPERCVVVEDAVHGVQAAKAAGMRAVAVTTTRSRGELFQADRVVDSLAELSADDFAAMLNSGRARA</sequence>
<evidence type="ECO:0000256" key="3">
    <source>
        <dbReference type="ARBA" id="ARBA00022723"/>
    </source>
</evidence>
<keyword evidence="3" id="KW-0479">Metal-binding</keyword>
<dbReference type="InterPro" id="IPR036412">
    <property type="entry name" value="HAD-like_sf"/>
</dbReference>
<comment type="cofactor">
    <cofactor evidence="1">
        <name>Mg(2+)</name>
        <dbReference type="ChEBI" id="CHEBI:18420"/>
    </cofactor>
</comment>
<dbReference type="Gene3D" id="1.10.150.240">
    <property type="entry name" value="Putative phosphatase, domain 2"/>
    <property type="match status" value="1"/>
</dbReference>
<evidence type="ECO:0000313" key="7">
    <source>
        <dbReference type="Proteomes" id="UP001431776"/>
    </source>
</evidence>
<organism evidence="6 7">
    <name type="scientific">Anaerobaca lacustris</name>
    <dbReference type="NCBI Taxonomy" id="3044600"/>
    <lineage>
        <taxon>Bacteria</taxon>
        <taxon>Pseudomonadati</taxon>
        <taxon>Planctomycetota</taxon>
        <taxon>Phycisphaerae</taxon>
        <taxon>Sedimentisphaerales</taxon>
        <taxon>Anaerobacaceae</taxon>
        <taxon>Anaerobaca</taxon>
    </lineage>
</organism>
<reference evidence="6" key="1">
    <citation type="submission" date="2023-05" db="EMBL/GenBank/DDBJ databases">
        <title>Anaerotaeda fermentans gen. nov., sp. nov., a novel anaerobic planctomycete of the new family within the order Sedimentisphaerales isolated from Taman Peninsula, Russia.</title>
        <authorList>
            <person name="Khomyakova M.A."/>
            <person name="Merkel A.Y."/>
            <person name="Slobodkin A.I."/>
        </authorList>
    </citation>
    <scope>NUCLEOTIDE SEQUENCE</scope>
    <source>
        <strain evidence="6">M17dextr</strain>
    </source>
</reference>
<evidence type="ECO:0000256" key="4">
    <source>
        <dbReference type="ARBA" id="ARBA00022842"/>
    </source>
</evidence>
<dbReference type="SFLD" id="SFLDS00003">
    <property type="entry name" value="Haloacid_Dehalogenase"/>
    <property type="match status" value="1"/>
</dbReference>
<dbReference type="GO" id="GO:0003824">
    <property type="term" value="F:catalytic activity"/>
    <property type="evidence" value="ECO:0007669"/>
    <property type="project" value="UniProtKB-ARBA"/>
</dbReference>
<name>A0AAW6U6S1_9BACT</name>
<dbReference type="InterPro" id="IPR006439">
    <property type="entry name" value="HAD-SF_hydro_IA"/>
</dbReference>
<dbReference type="PANTHER" id="PTHR46193:SF18">
    <property type="entry name" value="HEXITOL PHOSPHATASE B"/>
    <property type="match status" value="1"/>
</dbReference>
<keyword evidence="4" id="KW-0460">Magnesium</keyword>
<dbReference type="AlphaFoldDB" id="A0AAW6U6S1"/>
<dbReference type="GO" id="GO:0046872">
    <property type="term" value="F:metal ion binding"/>
    <property type="evidence" value="ECO:0007669"/>
    <property type="project" value="UniProtKB-KW"/>
</dbReference>
<comment type="caution">
    <text evidence="6">The sequence shown here is derived from an EMBL/GenBank/DDBJ whole genome shotgun (WGS) entry which is preliminary data.</text>
</comment>
<dbReference type="RefSeq" id="WP_349246654.1">
    <property type="nucleotide sequence ID" value="NZ_JASCXX010000031.1"/>
</dbReference>
<dbReference type="Proteomes" id="UP001431776">
    <property type="component" value="Unassembled WGS sequence"/>
</dbReference>
<dbReference type="SFLD" id="SFLDG01135">
    <property type="entry name" value="C1.5.6:_HAD__Beta-PGM__Phospha"/>
    <property type="match status" value="1"/>
</dbReference>
<evidence type="ECO:0000313" key="6">
    <source>
        <dbReference type="EMBL" id="MDI6451246.1"/>
    </source>
</evidence>
<dbReference type="PRINTS" id="PR00413">
    <property type="entry name" value="HADHALOGNASE"/>
</dbReference>
<dbReference type="Gene3D" id="3.40.50.1000">
    <property type="entry name" value="HAD superfamily/HAD-like"/>
    <property type="match status" value="1"/>
</dbReference>
<evidence type="ECO:0000256" key="2">
    <source>
        <dbReference type="ARBA" id="ARBA00006171"/>
    </source>
</evidence>